<comment type="similarity">
    <text evidence="2">Belongs to the peptidase M35 family.</text>
</comment>
<proteinExistence type="inferred from homology"/>
<dbReference type="GO" id="GO:0006508">
    <property type="term" value="P:proteolysis"/>
    <property type="evidence" value="ECO:0007669"/>
    <property type="project" value="UniProtKB-KW"/>
</dbReference>
<organism evidence="9 10">
    <name type="scientific">Trametes cubensis</name>
    <dbReference type="NCBI Taxonomy" id="1111947"/>
    <lineage>
        <taxon>Eukaryota</taxon>
        <taxon>Fungi</taxon>
        <taxon>Dikarya</taxon>
        <taxon>Basidiomycota</taxon>
        <taxon>Agaricomycotina</taxon>
        <taxon>Agaricomycetes</taxon>
        <taxon>Polyporales</taxon>
        <taxon>Polyporaceae</taxon>
        <taxon>Trametes</taxon>
    </lineage>
</organism>
<evidence type="ECO:0000256" key="4">
    <source>
        <dbReference type="ARBA" id="ARBA00022723"/>
    </source>
</evidence>
<dbReference type="InterPro" id="IPR024079">
    <property type="entry name" value="MetalloPept_cat_dom_sf"/>
</dbReference>
<dbReference type="PANTHER" id="PTHR37016">
    <property type="match status" value="1"/>
</dbReference>
<evidence type="ECO:0000256" key="6">
    <source>
        <dbReference type="ARBA" id="ARBA00022833"/>
    </source>
</evidence>
<sequence length="274" mass="30003">MYSILTLLFWDDRLVDHELMSFPSFSWDLLRSTATLIVCSLAVTVLHHPDALVPPSTGLLSDPHIGLAIIPRVTPRVVNCTGTEAEALSQAVPIAIDYIANALAELEHEGPEGDNYRRWFGAPNRQRHSTVSSHFEALARDDLPGYTFVCNPTACTEHDSECAFVDYTIKGVMNLCPGFFIAPDRGRNSRASIIVHEATHFFRNGFTSDHARGESESGRLARSFPHIAITNADNYEYFAADACSRGGALHSLTDAFELQSGSLTKSSDSGDCVL</sequence>
<dbReference type="GO" id="GO:0046872">
    <property type="term" value="F:metal ion binding"/>
    <property type="evidence" value="ECO:0007669"/>
    <property type="project" value="UniProtKB-KW"/>
</dbReference>
<dbReference type="Gene3D" id="3.40.390.10">
    <property type="entry name" value="Collagenase (Catalytic Domain)"/>
    <property type="match status" value="1"/>
</dbReference>
<keyword evidence="4" id="KW-0479">Metal-binding</keyword>
<dbReference type="SUPFAM" id="SSF55486">
    <property type="entry name" value="Metalloproteases ('zincins'), catalytic domain"/>
    <property type="match status" value="1"/>
</dbReference>
<evidence type="ECO:0000256" key="2">
    <source>
        <dbReference type="ARBA" id="ARBA00010279"/>
    </source>
</evidence>
<dbReference type="InterPro" id="IPR029463">
    <property type="entry name" value="Lys_MEP"/>
</dbReference>
<keyword evidence="10" id="KW-1185">Reference proteome</keyword>
<dbReference type="GO" id="GO:0004222">
    <property type="term" value="F:metalloendopeptidase activity"/>
    <property type="evidence" value="ECO:0007669"/>
    <property type="project" value="InterPro"/>
</dbReference>
<evidence type="ECO:0000313" key="10">
    <source>
        <dbReference type="Proteomes" id="UP001215151"/>
    </source>
</evidence>
<name>A0AAD7TT85_9APHY</name>
<comment type="caution">
    <text evidence="9">The sequence shown here is derived from an EMBL/GenBank/DDBJ whole genome shotgun (WGS) entry which is preliminary data.</text>
</comment>
<evidence type="ECO:0000313" key="9">
    <source>
        <dbReference type="EMBL" id="KAJ8481345.1"/>
    </source>
</evidence>
<dbReference type="InterPro" id="IPR050414">
    <property type="entry name" value="Fungal_M35_metalloproteases"/>
</dbReference>
<dbReference type="PANTHER" id="PTHR37016:SF3">
    <property type="entry name" value="NEUTRAL PROTEASE 2-RELATED"/>
    <property type="match status" value="1"/>
</dbReference>
<dbReference type="Proteomes" id="UP001215151">
    <property type="component" value="Unassembled WGS sequence"/>
</dbReference>
<dbReference type="SMART" id="SM01351">
    <property type="entry name" value="Aspzincin_M35"/>
    <property type="match status" value="1"/>
</dbReference>
<evidence type="ECO:0000259" key="8">
    <source>
        <dbReference type="SMART" id="SM01351"/>
    </source>
</evidence>
<dbReference type="EMBL" id="JAPEVG010000139">
    <property type="protein sequence ID" value="KAJ8481345.1"/>
    <property type="molecule type" value="Genomic_DNA"/>
</dbReference>
<evidence type="ECO:0000256" key="3">
    <source>
        <dbReference type="ARBA" id="ARBA00022670"/>
    </source>
</evidence>
<evidence type="ECO:0000256" key="7">
    <source>
        <dbReference type="ARBA" id="ARBA00023049"/>
    </source>
</evidence>
<dbReference type="Pfam" id="PF14521">
    <property type="entry name" value="Aspzincin_M35"/>
    <property type="match status" value="1"/>
</dbReference>
<accession>A0AAD7TT85</accession>
<evidence type="ECO:0000256" key="1">
    <source>
        <dbReference type="ARBA" id="ARBA00001947"/>
    </source>
</evidence>
<keyword evidence="3" id="KW-0645">Protease</keyword>
<feature type="domain" description="Lysine-specific metallo-endopeptidase" evidence="8">
    <location>
        <begin position="104"/>
        <end position="240"/>
    </location>
</feature>
<dbReference type="AlphaFoldDB" id="A0AAD7TT85"/>
<reference evidence="9" key="1">
    <citation type="submission" date="2022-11" db="EMBL/GenBank/DDBJ databases">
        <title>Genome Sequence of Cubamyces cubensis.</title>
        <authorList>
            <person name="Buettner E."/>
        </authorList>
    </citation>
    <scope>NUCLEOTIDE SEQUENCE</scope>
    <source>
        <strain evidence="9">MPL-01</strain>
    </source>
</reference>
<gene>
    <name evidence="9" type="ORF">ONZ51_g6060</name>
</gene>
<keyword evidence="5" id="KW-0378">Hydrolase</keyword>
<comment type="cofactor">
    <cofactor evidence="1">
        <name>Zn(2+)</name>
        <dbReference type="ChEBI" id="CHEBI:29105"/>
    </cofactor>
</comment>
<keyword evidence="7" id="KW-0482">Metalloprotease</keyword>
<protein>
    <recommendedName>
        <fullName evidence="8">Lysine-specific metallo-endopeptidase domain-containing protein</fullName>
    </recommendedName>
</protein>
<evidence type="ECO:0000256" key="5">
    <source>
        <dbReference type="ARBA" id="ARBA00022801"/>
    </source>
</evidence>
<keyword evidence="6" id="KW-0862">Zinc</keyword>